<evidence type="ECO:0000313" key="3">
    <source>
        <dbReference type="Proteomes" id="UP000762676"/>
    </source>
</evidence>
<feature type="chain" id="PRO_5043887280" evidence="1">
    <location>
        <begin position="21"/>
        <end position="118"/>
    </location>
</feature>
<organism evidence="2 3">
    <name type="scientific">Elysia marginata</name>
    <dbReference type="NCBI Taxonomy" id="1093978"/>
    <lineage>
        <taxon>Eukaryota</taxon>
        <taxon>Metazoa</taxon>
        <taxon>Spiralia</taxon>
        <taxon>Lophotrochozoa</taxon>
        <taxon>Mollusca</taxon>
        <taxon>Gastropoda</taxon>
        <taxon>Heterobranchia</taxon>
        <taxon>Euthyneura</taxon>
        <taxon>Panpulmonata</taxon>
        <taxon>Sacoglossa</taxon>
        <taxon>Placobranchoidea</taxon>
        <taxon>Plakobranchidae</taxon>
        <taxon>Elysia</taxon>
    </lineage>
</organism>
<feature type="signal peptide" evidence="1">
    <location>
        <begin position="1"/>
        <end position="20"/>
    </location>
</feature>
<evidence type="ECO:0000256" key="1">
    <source>
        <dbReference type="SAM" id="SignalP"/>
    </source>
</evidence>
<sequence>MLRTAINLGVLVTFITGSLAVDVEIIKPINSTTGDEVGLIFIPNHFINGEQYRKTAQAIQAASELRMWVALTSLTGIVDPQNLPDAIDEAIEALDNAGMVSENFVGVGHGKGGKTSNC</sequence>
<dbReference type="Proteomes" id="UP000762676">
    <property type="component" value="Unassembled WGS sequence"/>
</dbReference>
<keyword evidence="3" id="KW-1185">Reference proteome</keyword>
<comment type="caution">
    <text evidence="2">The sequence shown here is derived from an EMBL/GenBank/DDBJ whole genome shotgun (WGS) entry which is preliminary data.</text>
</comment>
<keyword evidence="1" id="KW-0732">Signal</keyword>
<evidence type="ECO:0000313" key="2">
    <source>
        <dbReference type="EMBL" id="GFR80995.1"/>
    </source>
</evidence>
<protein>
    <submittedName>
        <fullName evidence="2">Uncharacterized protein</fullName>
    </submittedName>
</protein>
<accession>A0AAV4G7N4</accession>
<dbReference type="AlphaFoldDB" id="A0AAV4G7N4"/>
<proteinExistence type="predicted"/>
<gene>
    <name evidence="2" type="ORF">ElyMa_000593400</name>
</gene>
<name>A0AAV4G7N4_9GAST</name>
<reference evidence="2 3" key="1">
    <citation type="journal article" date="2021" name="Elife">
        <title>Chloroplast acquisition without the gene transfer in kleptoplastic sea slugs, Plakobranchus ocellatus.</title>
        <authorList>
            <person name="Maeda T."/>
            <person name="Takahashi S."/>
            <person name="Yoshida T."/>
            <person name="Shimamura S."/>
            <person name="Takaki Y."/>
            <person name="Nagai Y."/>
            <person name="Toyoda A."/>
            <person name="Suzuki Y."/>
            <person name="Arimoto A."/>
            <person name="Ishii H."/>
            <person name="Satoh N."/>
            <person name="Nishiyama T."/>
            <person name="Hasebe M."/>
            <person name="Maruyama T."/>
            <person name="Minagawa J."/>
            <person name="Obokata J."/>
            <person name="Shigenobu S."/>
        </authorList>
    </citation>
    <scope>NUCLEOTIDE SEQUENCE [LARGE SCALE GENOMIC DNA]</scope>
</reference>
<dbReference type="EMBL" id="BMAT01001167">
    <property type="protein sequence ID" value="GFR80995.1"/>
    <property type="molecule type" value="Genomic_DNA"/>
</dbReference>